<dbReference type="InterPro" id="IPR027417">
    <property type="entry name" value="P-loop_NTPase"/>
</dbReference>
<reference evidence="3" key="1">
    <citation type="submission" date="2023-04" db="EMBL/GenBank/DDBJ databases">
        <title>Chromosome-level genome of Chaenocephalus aceratus.</title>
        <authorList>
            <person name="Park H."/>
        </authorList>
    </citation>
    <scope>NUCLEOTIDE SEQUENCE</scope>
    <source>
        <strain evidence="3">DE</strain>
        <tissue evidence="3">Muscle</tissue>
    </source>
</reference>
<feature type="region of interest" description="Disordered" evidence="2">
    <location>
        <begin position="503"/>
        <end position="598"/>
    </location>
</feature>
<dbReference type="AlphaFoldDB" id="A0AAD9CAU5"/>
<proteinExistence type="predicted"/>
<keyword evidence="4" id="KW-1185">Reference proteome</keyword>
<evidence type="ECO:0000256" key="1">
    <source>
        <dbReference type="SAM" id="Coils"/>
    </source>
</evidence>
<dbReference type="Proteomes" id="UP001228049">
    <property type="component" value="Unassembled WGS sequence"/>
</dbReference>
<sequence>MARLRSLTVKEREENENMKTAMHDLQDQLAKNKILIQEELKRTNEGEIAGKQMLASVTASFQLELRESSETNIQNTRKLEEERLAFSETNANITAELDSVRAEIEKLRLERLGLQDNIDSVNAKSEYSAKEMARLRSLTVKEREENENMKTAMHDLQDQLAKNKILIQEELKRTNEGEIAGKQMLASVTASFQLELRESRECYDANIRKSEEENLGKLESLRNEQQTVTDALRLEVLGLQDNIDSLNAKSEYDAKEMSRLQSLTVKKREENMKTAMHDLQDQLAKNKILIQEELKRTNEGEIAGKQMLASVTASFQLELRESSQTNIQNTRKLEEERLALRKSERRNWDNICVFREEKNSNADELAQIQSLTVKQYEENKNLKTEKEDYKDQLKDYKELILVNQELFTLDQTEKAENQQLLETEKLALRERIAVITKEFESQTEQTQAKNVQLGHDHQKREVLLNEQNESLKTALQDVQQQLVEAYQHIAWQQQVNEELSILTSEDQSDTSSIETTPTDQSDTSSIETTPEDQSDTSSIEITPEDQSDTSSIEITPEDQSDTSSIEITPEDQSDTSSIETTPTDHSIESLPESSLDEDETIKATAFERPWRIIHWESVKNELKESIKIYQPTDSSVSQARVLLIGPVGAGKSSFFNSINSVFRGHVTSQAMAGCFTASLTRQLFRTYSVKDGRKGKPLPIIFCDTMGLEESTGAGLDIEDISSILKGHLPDRYQFNPSASLDSDSSGYLKSPELKDKIHCVTYVIDACKVSIMPPKLEEKLNAIRRKVNLMGIPQLVLLTKVDEACPLVKEDVKNIYKSSYIKEMMQEVSARLGVPLSCVVPVKNYSEELELDPDCTTLLLSAIIQMLRFTDNYFDDISDKFSNIEV</sequence>
<dbReference type="SUPFAM" id="SSF52540">
    <property type="entry name" value="P-loop containing nucleoside triphosphate hydrolases"/>
    <property type="match status" value="1"/>
</dbReference>
<feature type="coiled-coil region" evidence="1">
    <location>
        <begin position="372"/>
        <end position="399"/>
    </location>
</feature>
<feature type="compositionally biased region" description="Polar residues" evidence="2">
    <location>
        <begin position="503"/>
        <end position="528"/>
    </location>
</feature>
<feature type="coiled-coil region" evidence="1">
    <location>
        <begin position="90"/>
        <end position="159"/>
    </location>
</feature>
<dbReference type="CDD" id="cd00882">
    <property type="entry name" value="Ras_like_GTPase"/>
    <property type="match status" value="1"/>
</dbReference>
<dbReference type="PANTHER" id="PTHR14241">
    <property type="entry name" value="INTERFERON-INDUCED PROTEIN 44"/>
    <property type="match status" value="1"/>
</dbReference>
<feature type="compositionally biased region" description="Polar residues" evidence="2">
    <location>
        <begin position="574"/>
        <end position="584"/>
    </location>
</feature>
<evidence type="ECO:0000313" key="3">
    <source>
        <dbReference type="EMBL" id="KAK1896339.1"/>
    </source>
</evidence>
<accession>A0AAD9CAU5</accession>
<name>A0AAD9CAU5_DISEL</name>
<organism evidence="3 4">
    <name type="scientific">Dissostichus eleginoides</name>
    <name type="common">Patagonian toothfish</name>
    <name type="synonym">Dissostichus amissus</name>
    <dbReference type="NCBI Taxonomy" id="100907"/>
    <lineage>
        <taxon>Eukaryota</taxon>
        <taxon>Metazoa</taxon>
        <taxon>Chordata</taxon>
        <taxon>Craniata</taxon>
        <taxon>Vertebrata</taxon>
        <taxon>Euteleostomi</taxon>
        <taxon>Actinopterygii</taxon>
        <taxon>Neopterygii</taxon>
        <taxon>Teleostei</taxon>
        <taxon>Neoteleostei</taxon>
        <taxon>Acanthomorphata</taxon>
        <taxon>Eupercaria</taxon>
        <taxon>Perciformes</taxon>
        <taxon>Notothenioidei</taxon>
        <taxon>Nototheniidae</taxon>
        <taxon>Dissostichus</taxon>
    </lineage>
</organism>
<comment type="caution">
    <text evidence="3">The sequence shown here is derived from an EMBL/GenBank/DDBJ whole genome shotgun (WGS) entry which is preliminary data.</text>
</comment>
<dbReference type="GO" id="GO:0006955">
    <property type="term" value="P:immune response"/>
    <property type="evidence" value="ECO:0007669"/>
    <property type="project" value="TreeGrafter"/>
</dbReference>
<keyword evidence="1" id="KW-0175">Coiled coil</keyword>
<dbReference type="EMBL" id="JASDAP010000009">
    <property type="protein sequence ID" value="KAK1896339.1"/>
    <property type="molecule type" value="Genomic_DNA"/>
</dbReference>
<dbReference type="Gene3D" id="3.40.50.300">
    <property type="entry name" value="P-loop containing nucleotide triphosphate hydrolases"/>
    <property type="match status" value="1"/>
</dbReference>
<gene>
    <name evidence="3" type="ORF">KUDE01_015884</name>
</gene>
<feature type="coiled-coil region" evidence="1">
    <location>
        <begin position="461"/>
        <end position="488"/>
    </location>
</feature>
<evidence type="ECO:0000256" key="2">
    <source>
        <dbReference type="SAM" id="MobiDB-lite"/>
    </source>
</evidence>
<evidence type="ECO:0000313" key="4">
    <source>
        <dbReference type="Proteomes" id="UP001228049"/>
    </source>
</evidence>
<dbReference type="PANTHER" id="PTHR14241:SF19">
    <property type="entry name" value="INTERFERON-INDUCED PROTEIN 44-LIKE ISOFORM X1-RELATED"/>
    <property type="match status" value="1"/>
</dbReference>
<protein>
    <submittedName>
        <fullName evidence="3">Interferon-induced protein 44-like</fullName>
    </submittedName>
</protein>